<dbReference type="Proteomes" id="UP000199645">
    <property type="component" value="Unassembled WGS sequence"/>
</dbReference>
<keyword evidence="2" id="KW-1185">Reference proteome</keyword>
<evidence type="ECO:0000313" key="1">
    <source>
        <dbReference type="EMBL" id="SFF06932.1"/>
    </source>
</evidence>
<reference evidence="1 2" key="1">
    <citation type="submission" date="2016-10" db="EMBL/GenBank/DDBJ databases">
        <authorList>
            <person name="de Groot N.N."/>
        </authorList>
    </citation>
    <scope>NUCLEOTIDE SEQUENCE [LARGE SCALE GENOMIC DNA]</scope>
    <source>
        <strain evidence="1 2">DSM 43019</strain>
    </source>
</reference>
<gene>
    <name evidence="1" type="ORF">SAMN05421541_105557</name>
</gene>
<evidence type="ECO:0000313" key="2">
    <source>
        <dbReference type="Proteomes" id="UP000199645"/>
    </source>
</evidence>
<name>A0A1I2FN69_9ACTN</name>
<accession>A0A1I2FN69</accession>
<dbReference type="AlphaFoldDB" id="A0A1I2FN69"/>
<protein>
    <submittedName>
        <fullName evidence="1">Uncharacterized protein</fullName>
    </submittedName>
</protein>
<dbReference type="EMBL" id="FONV01000005">
    <property type="protein sequence ID" value="SFF06932.1"/>
    <property type="molecule type" value="Genomic_DNA"/>
</dbReference>
<organism evidence="1 2">
    <name type="scientific">Actinoplanes philippinensis</name>
    <dbReference type="NCBI Taxonomy" id="35752"/>
    <lineage>
        <taxon>Bacteria</taxon>
        <taxon>Bacillati</taxon>
        <taxon>Actinomycetota</taxon>
        <taxon>Actinomycetes</taxon>
        <taxon>Micromonosporales</taxon>
        <taxon>Micromonosporaceae</taxon>
        <taxon>Actinoplanes</taxon>
    </lineage>
</organism>
<proteinExistence type="predicted"/>
<sequence length="91" mass="9863">MSEDNVARFLANVSRYIGYDYGELDEIALVGALEPTDDESPDGWFDYPLAGTPPLTVSLAQAVGGSVVSVRIRGEVDPIMTARFETLLDLL</sequence>